<feature type="transmembrane region" description="Helical" evidence="5">
    <location>
        <begin position="42"/>
        <end position="63"/>
    </location>
</feature>
<feature type="domain" description="O-antigen ligase-related" evidence="6">
    <location>
        <begin position="209"/>
        <end position="364"/>
    </location>
</feature>
<name>A0A1G2Q6M0_9BACT</name>
<evidence type="ECO:0000256" key="3">
    <source>
        <dbReference type="ARBA" id="ARBA00022989"/>
    </source>
</evidence>
<feature type="transmembrane region" description="Helical" evidence="5">
    <location>
        <begin position="403"/>
        <end position="419"/>
    </location>
</feature>
<feature type="transmembrane region" description="Helical" evidence="5">
    <location>
        <begin position="176"/>
        <end position="193"/>
    </location>
</feature>
<feature type="transmembrane region" description="Helical" evidence="5">
    <location>
        <begin position="347"/>
        <end position="367"/>
    </location>
</feature>
<feature type="transmembrane region" description="Helical" evidence="5">
    <location>
        <begin position="104"/>
        <end position="127"/>
    </location>
</feature>
<keyword evidence="3 5" id="KW-1133">Transmembrane helix</keyword>
<evidence type="ECO:0000256" key="1">
    <source>
        <dbReference type="ARBA" id="ARBA00004141"/>
    </source>
</evidence>
<evidence type="ECO:0000313" key="8">
    <source>
        <dbReference type="Proteomes" id="UP000178226"/>
    </source>
</evidence>
<protein>
    <recommendedName>
        <fullName evidence="6">O-antigen ligase-related domain-containing protein</fullName>
    </recommendedName>
</protein>
<feature type="transmembrane region" description="Helical" evidence="5">
    <location>
        <begin position="246"/>
        <end position="265"/>
    </location>
</feature>
<comment type="caution">
    <text evidence="7">The sequence shown here is derived from an EMBL/GenBank/DDBJ whole genome shotgun (WGS) entry which is preliminary data.</text>
</comment>
<feature type="transmembrane region" description="Helical" evidence="5">
    <location>
        <begin position="75"/>
        <end position="98"/>
    </location>
</feature>
<sequence length="431" mass="48168">MWLVLSPFSLLLPLAVLAWYSRRWALLVLLAGLSAYIIRTDLISLPTTWLELGIGITLAVWLIKGDWRIFQKINLRLFWPWLIPLLLWLVAGILGILVAEDTRLALGVWKGFIIDPLLLCIMVASVAVSEKEKNWWRDWIAALLVGAVATTTVAMLQTFTMHGGRLQSGYDSPNVLAMYLGPILIIGLLWLFENRRDLKLYQQLLWLGACLVVGWGVILTNSYTAIAAIMGAIVIYFIIKSWPKLAGVIGLVLILFSLLGPWAAVSLNKGLLTGHTNPTYGITSGEVRMILWRQAVEFIKASPILGLGLGQWQASFNTIAEERGWLSIKNPGLAIELHYSSLYPHNLWLTTWLSVGILGLVVLIWLVIKVFKSAVGAAAIPAAVLAVQIIHGTLDTPMWKNDLAILWWLAIMFAIIYQLKLQPPKIEHRYE</sequence>
<dbReference type="AlphaFoldDB" id="A0A1G2Q6M0"/>
<keyword evidence="4 5" id="KW-0472">Membrane</keyword>
<feature type="transmembrane region" description="Helical" evidence="5">
    <location>
        <begin position="374"/>
        <end position="391"/>
    </location>
</feature>
<evidence type="ECO:0000256" key="4">
    <source>
        <dbReference type="ARBA" id="ARBA00023136"/>
    </source>
</evidence>
<dbReference type="InterPro" id="IPR051533">
    <property type="entry name" value="WaaL-like"/>
</dbReference>
<proteinExistence type="predicted"/>
<evidence type="ECO:0000313" key="7">
    <source>
        <dbReference type="EMBL" id="OHA56195.1"/>
    </source>
</evidence>
<dbReference type="PANTHER" id="PTHR37422">
    <property type="entry name" value="TEICHURONIC ACID BIOSYNTHESIS PROTEIN TUAE"/>
    <property type="match status" value="1"/>
</dbReference>
<gene>
    <name evidence="7" type="ORF">A2441_04050</name>
</gene>
<organism evidence="7 8">
    <name type="scientific">Candidatus Veblenbacteria bacterium RIFOXYC2_FULL_42_11</name>
    <dbReference type="NCBI Taxonomy" id="1802428"/>
    <lineage>
        <taxon>Bacteria</taxon>
        <taxon>Candidatus Vebleniibacteriota</taxon>
    </lineage>
</organism>
<dbReference type="PANTHER" id="PTHR37422:SF13">
    <property type="entry name" value="LIPOPOLYSACCHARIDE BIOSYNTHESIS PROTEIN PA4999-RELATED"/>
    <property type="match status" value="1"/>
</dbReference>
<dbReference type="STRING" id="1802428.A2441_04050"/>
<evidence type="ECO:0000256" key="5">
    <source>
        <dbReference type="SAM" id="Phobius"/>
    </source>
</evidence>
<evidence type="ECO:0000256" key="2">
    <source>
        <dbReference type="ARBA" id="ARBA00022692"/>
    </source>
</evidence>
<dbReference type="InterPro" id="IPR007016">
    <property type="entry name" value="O-antigen_ligase-rel_domated"/>
</dbReference>
<dbReference type="Pfam" id="PF04932">
    <property type="entry name" value="Wzy_C"/>
    <property type="match status" value="1"/>
</dbReference>
<dbReference type="EMBL" id="MHTE01000040">
    <property type="protein sequence ID" value="OHA56195.1"/>
    <property type="molecule type" value="Genomic_DNA"/>
</dbReference>
<feature type="transmembrane region" description="Helical" evidence="5">
    <location>
        <begin position="139"/>
        <end position="156"/>
    </location>
</feature>
<comment type="subcellular location">
    <subcellularLocation>
        <location evidence="1">Membrane</location>
        <topology evidence="1">Multi-pass membrane protein</topology>
    </subcellularLocation>
</comment>
<dbReference type="GO" id="GO:0016020">
    <property type="term" value="C:membrane"/>
    <property type="evidence" value="ECO:0007669"/>
    <property type="project" value="UniProtKB-SubCell"/>
</dbReference>
<reference evidence="7 8" key="1">
    <citation type="journal article" date="2016" name="Nat. Commun.">
        <title>Thousands of microbial genomes shed light on interconnected biogeochemical processes in an aquifer system.</title>
        <authorList>
            <person name="Anantharaman K."/>
            <person name="Brown C.T."/>
            <person name="Hug L.A."/>
            <person name="Sharon I."/>
            <person name="Castelle C.J."/>
            <person name="Probst A.J."/>
            <person name="Thomas B.C."/>
            <person name="Singh A."/>
            <person name="Wilkins M.J."/>
            <person name="Karaoz U."/>
            <person name="Brodie E.L."/>
            <person name="Williams K.H."/>
            <person name="Hubbard S.S."/>
            <person name="Banfield J.F."/>
        </authorList>
    </citation>
    <scope>NUCLEOTIDE SEQUENCE [LARGE SCALE GENOMIC DNA]</scope>
</reference>
<accession>A0A1G2Q6M0</accession>
<keyword evidence="2 5" id="KW-0812">Transmembrane</keyword>
<evidence type="ECO:0000259" key="6">
    <source>
        <dbReference type="Pfam" id="PF04932"/>
    </source>
</evidence>
<dbReference type="Proteomes" id="UP000178226">
    <property type="component" value="Unassembled WGS sequence"/>
</dbReference>
<feature type="transmembrane region" description="Helical" evidence="5">
    <location>
        <begin position="223"/>
        <end position="239"/>
    </location>
</feature>
<feature type="transmembrane region" description="Helical" evidence="5">
    <location>
        <begin position="200"/>
        <end position="217"/>
    </location>
</feature>